<name>A0AAW0UHP7_SCYPA</name>
<keyword evidence="7" id="KW-0539">Nucleus</keyword>
<keyword evidence="4" id="KW-0653">Protein transport</keyword>
<evidence type="ECO:0000256" key="3">
    <source>
        <dbReference type="ARBA" id="ARBA00022816"/>
    </source>
</evidence>
<keyword evidence="10" id="KW-1185">Reference proteome</keyword>
<dbReference type="GO" id="GO:0006606">
    <property type="term" value="P:protein import into nucleus"/>
    <property type="evidence" value="ECO:0007669"/>
    <property type="project" value="TreeGrafter"/>
</dbReference>
<dbReference type="Pfam" id="PF10168">
    <property type="entry name" value="Nup88"/>
    <property type="match status" value="1"/>
</dbReference>
<evidence type="ECO:0000256" key="7">
    <source>
        <dbReference type="ARBA" id="ARBA00023242"/>
    </source>
</evidence>
<dbReference type="GO" id="GO:0000056">
    <property type="term" value="P:ribosomal small subunit export from nucleus"/>
    <property type="evidence" value="ECO:0007669"/>
    <property type="project" value="InterPro"/>
</dbReference>
<keyword evidence="6" id="KW-0906">Nuclear pore complex</keyword>
<dbReference type="PANTHER" id="PTHR13257:SF0">
    <property type="entry name" value="NUCLEAR PORE COMPLEX PROTEIN NUP88"/>
    <property type="match status" value="1"/>
</dbReference>
<sequence>MSTNMAGRTGRDAAYPLFEKISNKFNISSSKKSSNRQLLSVVDDALLCWSPEDCCLFSQVLDVPTSTVQTLALSRPPVWEVEQLLRNRNRSCLALAGSRGVVVVYLPLRSGTPPLFDHGKEAITCKVEYVAEHFLTCHPKLEVVSAAWHPGSLENIHIVILSSDNCLRIYSLSSTEIPEQTIAIGPGEVGVINSSSITCNSALGEDAIAFDFGVPFEPVKCVSGNPVSNHSFSYMNDEEEGQIRYVQLQWPIFILLSNGEVYYTNTSLGCNRPPVHQLYGPLSMIPACEDNYGLDSCSLLVLQCSPPILVIATAGGQLHHCVVIDTKYKDNSTVFPPSASSDLQFSLQTSVKLHVYETVELELSLLPDDQGFTTPLLLHPDPTTPTRYLVSHEAGVHTVTVSLVEKLLNYSELPDDAGFTESEFPCVVDHVLCTRLVTPATLLPVVGLVASACHSLFILLASGKVFAVPLPSAFLPELIEHTNPEIDLVPSPLRKVHTENFENHIRSTLQRTTSQPLLASGSTGNVTHSKCISLLNRVLMTLRTNYMQPQKVAKMDMDKRSDILVQQKQRLKDDLEALQARKKALTEKAHELAEKYENANEKKCLLIGRLECVISRMMRTLPVLSNSEKKMMQELETMQTHIPGLLNQLKQIKEKEKLTSQMEAHHTSEAAGHQVSSISENQLKTLSEALSKEGEKLVSLTQKVNQAKQEFHL</sequence>
<proteinExistence type="predicted"/>
<protein>
    <recommendedName>
        <fullName evidence="11">Nuclear pore complex protein Nup88</fullName>
    </recommendedName>
</protein>
<dbReference type="InterPro" id="IPR036322">
    <property type="entry name" value="WD40_repeat_dom_sf"/>
</dbReference>
<dbReference type="InterPro" id="IPR037700">
    <property type="entry name" value="NUP88/NUP82"/>
</dbReference>
<accession>A0AAW0UHP7</accession>
<evidence type="ECO:0000256" key="8">
    <source>
        <dbReference type="SAM" id="Coils"/>
    </source>
</evidence>
<dbReference type="EMBL" id="JARAKH010000012">
    <property type="protein sequence ID" value="KAK8398718.1"/>
    <property type="molecule type" value="Genomic_DNA"/>
</dbReference>
<dbReference type="AlphaFoldDB" id="A0AAW0UHP7"/>
<evidence type="ECO:0000256" key="2">
    <source>
        <dbReference type="ARBA" id="ARBA00022448"/>
    </source>
</evidence>
<dbReference type="GO" id="GO:0000055">
    <property type="term" value="P:ribosomal large subunit export from nucleus"/>
    <property type="evidence" value="ECO:0007669"/>
    <property type="project" value="InterPro"/>
</dbReference>
<comment type="subcellular location">
    <subcellularLocation>
        <location evidence="1">Nucleus</location>
        <location evidence="1">Nuclear pore complex</location>
    </subcellularLocation>
</comment>
<organism evidence="9 10">
    <name type="scientific">Scylla paramamosain</name>
    <name type="common">Mud crab</name>
    <dbReference type="NCBI Taxonomy" id="85552"/>
    <lineage>
        <taxon>Eukaryota</taxon>
        <taxon>Metazoa</taxon>
        <taxon>Ecdysozoa</taxon>
        <taxon>Arthropoda</taxon>
        <taxon>Crustacea</taxon>
        <taxon>Multicrustacea</taxon>
        <taxon>Malacostraca</taxon>
        <taxon>Eumalacostraca</taxon>
        <taxon>Eucarida</taxon>
        <taxon>Decapoda</taxon>
        <taxon>Pleocyemata</taxon>
        <taxon>Brachyura</taxon>
        <taxon>Eubrachyura</taxon>
        <taxon>Portunoidea</taxon>
        <taxon>Portunidae</taxon>
        <taxon>Portuninae</taxon>
        <taxon>Scylla</taxon>
    </lineage>
</organism>
<dbReference type="GO" id="GO:0006406">
    <property type="term" value="P:mRNA export from nucleus"/>
    <property type="evidence" value="ECO:0007669"/>
    <property type="project" value="TreeGrafter"/>
</dbReference>
<dbReference type="SUPFAM" id="SSF50978">
    <property type="entry name" value="WD40 repeat-like"/>
    <property type="match status" value="1"/>
</dbReference>
<keyword evidence="8" id="KW-0175">Coiled coil</keyword>
<keyword evidence="5" id="KW-0811">Translocation</keyword>
<gene>
    <name evidence="9" type="ORF">O3P69_004081</name>
</gene>
<evidence type="ECO:0000256" key="5">
    <source>
        <dbReference type="ARBA" id="ARBA00023010"/>
    </source>
</evidence>
<comment type="caution">
    <text evidence="9">The sequence shown here is derived from an EMBL/GenBank/DDBJ whole genome shotgun (WGS) entry which is preliminary data.</text>
</comment>
<keyword evidence="3" id="KW-0509">mRNA transport</keyword>
<feature type="coiled-coil region" evidence="8">
    <location>
        <begin position="561"/>
        <end position="602"/>
    </location>
</feature>
<keyword evidence="2" id="KW-0813">Transport</keyword>
<evidence type="ECO:0000256" key="1">
    <source>
        <dbReference type="ARBA" id="ARBA00004567"/>
    </source>
</evidence>
<evidence type="ECO:0000313" key="10">
    <source>
        <dbReference type="Proteomes" id="UP001487740"/>
    </source>
</evidence>
<reference evidence="9 10" key="1">
    <citation type="submission" date="2023-03" db="EMBL/GenBank/DDBJ databases">
        <title>High-quality genome of Scylla paramamosain provides insights in environmental adaptation.</title>
        <authorList>
            <person name="Zhang L."/>
        </authorList>
    </citation>
    <scope>NUCLEOTIDE SEQUENCE [LARGE SCALE GENOMIC DNA]</scope>
    <source>
        <strain evidence="9">LZ_2023a</strain>
        <tissue evidence="9">Muscle</tissue>
    </source>
</reference>
<evidence type="ECO:0000256" key="6">
    <source>
        <dbReference type="ARBA" id="ARBA00023132"/>
    </source>
</evidence>
<evidence type="ECO:0008006" key="11">
    <source>
        <dbReference type="Google" id="ProtNLM"/>
    </source>
</evidence>
<dbReference type="Proteomes" id="UP001487740">
    <property type="component" value="Unassembled WGS sequence"/>
</dbReference>
<evidence type="ECO:0000313" key="9">
    <source>
        <dbReference type="EMBL" id="KAK8398718.1"/>
    </source>
</evidence>
<evidence type="ECO:0000256" key="4">
    <source>
        <dbReference type="ARBA" id="ARBA00022927"/>
    </source>
</evidence>
<dbReference type="GO" id="GO:0005643">
    <property type="term" value="C:nuclear pore"/>
    <property type="evidence" value="ECO:0007669"/>
    <property type="project" value="UniProtKB-SubCell"/>
</dbReference>
<dbReference type="PANTHER" id="PTHR13257">
    <property type="entry name" value="NUCLEOPORIN NUP84-RELATED"/>
    <property type="match status" value="1"/>
</dbReference>
<dbReference type="GO" id="GO:0017056">
    <property type="term" value="F:structural constituent of nuclear pore"/>
    <property type="evidence" value="ECO:0007669"/>
    <property type="project" value="InterPro"/>
</dbReference>
<dbReference type="InterPro" id="IPR019321">
    <property type="entry name" value="Nucleoporin_Nup88"/>
</dbReference>